<protein>
    <submittedName>
        <fullName evidence="1">Uncharacterized protein</fullName>
    </submittedName>
</protein>
<evidence type="ECO:0000313" key="1">
    <source>
        <dbReference type="EMBL" id="GKU95349.1"/>
    </source>
</evidence>
<evidence type="ECO:0000313" key="2">
    <source>
        <dbReference type="Proteomes" id="UP001054252"/>
    </source>
</evidence>
<keyword evidence="2" id="KW-1185">Reference proteome</keyword>
<dbReference type="Proteomes" id="UP001054252">
    <property type="component" value="Unassembled WGS sequence"/>
</dbReference>
<organism evidence="1 2">
    <name type="scientific">Rubroshorea leprosula</name>
    <dbReference type="NCBI Taxonomy" id="152421"/>
    <lineage>
        <taxon>Eukaryota</taxon>
        <taxon>Viridiplantae</taxon>
        <taxon>Streptophyta</taxon>
        <taxon>Embryophyta</taxon>
        <taxon>Tracheophyta</taxon>
        <taxon>Spermatophyta</taxon>
        <taxon>Magnoliopsida</taxon>
        <taxon>eudicotyledons</taxon>
        <taxon>Gunneridae</taxon>
        <taxon>Pentapetalae</taxon>
        <taxon>rosids</taxon>
        <taxon>malvids</taxon>
        <taxon>Malvales</taxon>
        <taxon>Dipterocarpaceae</taxon>
        <taxon>Rubroshorea</taxon>
    </lineage>
</organism>
<sequence length="91" mass="9864">MDHQLQQYMCGLCCKLNCFRFDLNILSPHLSGKVLVIQIVHARSQGCYDWEIETSGGPPQILRYCDGGGGGGGSAEGGAHEWELRPGGMLV</sequence>
<name>A0AAV5IDQ3_9ROSI</name>
<dbReference type="EMBL" id="BPVZ01000009">
    <property type="protein sequence ID" value="GKU95349.1"/>
    <property type="molecule type" value="Genomic_DNA"/>
</dbReference>
<gene>
    <name evidence="1" type="ORF">SLEP1_g8720</name>
</gene>
<proteinExistence type="predicted"/>
<accession>A0AAV5IDQ3</accession>
<dbReference type="AlphaFoldDB" id="A0AAV5IDQ3"/>
<reference evidence="1 2" key="1">
    <citation type="journal article" date="2021" name="Commun. Biol.">
        <title>The genome of Shorea leprosula (Dipterocarpaceae) highlights the ecological relevance of drought in aseasonal tropical rainforests.</title>
        <authorList>
            <person name="Ng K.K.S."/>
            <person name="Kobayashi M.J."/>
            <person name="Fawcett J.A."/>
            <person name="Hatakeyama M."/>
            <person name="Paape T."/>
            <person name="Ng C.H."/>
            <person name="Ang C.C."/>
            <person name="Tnah L.H."/>
            <person name="Lee C.T."/>
            <person name="Nishiyama T."/>
            <person name="Sese J."/>
            <person name="O'Brien M.J."/>
            <person name="Copetti D."/>
            <person name="Mohd Noor M.I."/>
            <person name="Ong R.C."/>
            <person name="Putra M."/>
            <person name="Sireger I.Z."/>
            <person name="Indrioko S."/>
            <person name="Kosugi Y."/>
            <person name="Izuno A."/>
            <person name="Isagi Y."/>
            <person name="Lee S.L."/>
            <person name="Shimizu K.K."/>
        </authorList>
    </citation>
    <scope>NUCLEOTIDE SEQUENCE [LARGE SCALE GENOMIC DNA]</scope>
    <source>
        <strain evidence="1">214</strain>
    </source>
</reference>
<comment type="caution">
    <text evidence="1">The sequence shown here is derived from an EMBL/GenBank/DDBJ whole genome shotgun (WGS) entry which is preliminary data.</text>
</comment>